<feature type="compositionally biased region" description="Basic residues" evidence="1">
    <location>
        <begin position="62"/>
        <end position="75"/>
    </location>
</feature>
<feature type="compositionally biased region" description="Basic and acidic residues" evidence="1">
    <location>
        <begin position="361"/>
        <end position="372"/>
    </location>
</feature>
<feature type="compositionally biased region" description="Basic and acidic residues" evidence="1">
    <location>
        <begin position="160"/>
        <end position="174"/>
    </location>
</feature>
<evidence type="ECO:0000313" key="2">
    <source>
        <dbReference type="EMBL" id="KAG7822197.1"/>
    </source>
</evidence>
<dbReference type="Proteomes" id="UP001196530">
    <property type="component" value="Unassembled WGS sequence"/>
</dbReference>
<reference evidence="2" key="1">
    <citation type="journal article" date="2021" name="G3 (Bethesda)">
        <title>Genomic diversity, chromosomal rearrangements, and interspecies hybridization in the ogataea polymorpha species complex.</title>
        <authorList>
            <person name="Hanson S.J."/>
            <person name="Cinneide E.O."/>
            <person name="Salzberg L.I."/>
            <person name="Wolfe K.H."/>
            <person name="McGowan J."/>
            <person name="Fitzpatrick D.A."/>
            <person name="Matlin K."/>
        </authorList>
    </citation>
    <scope>NUCLEOTIDE SEQUENCE</scope>
    <source>
        <strain evidence="2">61-244</strain>
    </source>
</reference>
<feature type="compositionally biased region" description="Basic and acidic residues" evidence="1">
    <location>
        <begin position="192"/>
        <end position="206"/>
    </location>
</feature>
<feature type="region of interest" description="Disordered" evidence="1">
    <location>
        <begin position="233"/>
        <end position="252"/>
    </location>
</feature>
<evidence type="ECO:0000313" key="3">
    <source>
        <dbReference type="Proteomes" id="UP001196530"/>
    </source>
</evidence>
<comment type="caution">
    <text evidence="2">The sequence shown here is derived from an EMBL/GenBank/DDBJ whole genome shotgun (WGS) entry which is preliminary data.</text>
</comment>
<feature type="region of interest" description="Disordered" evidence="1">
    <location>
        <begin position="1"/>
        <end position="126"/>
    </location>
</feature>
<feature type="region of interest" description="Disordered" evidence="1">
    <location>
        <begin position="151"/>
        <end position="177"/>
    </location>
</feature>
<dbReference type="AlphaFoldDB" id="A0AAN6DLT7"/>
<proteinExistence type="predicted"/>
<name>A0AAN6DLT7_PICAN</name>
<feature type="compositionally biased region" description="Basic and acidic residues" evidence="1">
    <location>
        <begin position="1"/>
        <end position="13"/>
    </location>
</feature>
<dbReference type="GeneID" id="66124723"/>
<evidence type="ECO:0000256" key="1">
    <source>
        <dbReference type="SAM" id="MobiDB-lite"/>
    </source>
</evidence>
<dbReference type="RefSeq" id="XP_043062567.1">
    <property type="nucleotide sequence ID" value="XM_043206393.1"/>
</dbReference>
<feature type="compositionally biased region" description="Basic and acidic residues" evidence="1">
    <location>
        <begin position="76"/>
        <end position="85"/>
    </location>
</feature>
<feature type="compositionally biased region" description="Basic and acidic residues" evidence="1">
    <location>
        <begin position="97"/>
        <end position="126"/>
    </location>
</feature>
<feature type="compositionally biased region" description="Basic and acidic residues" evidence="1">
    <location>
        <begin position="381"/>
        <end position="402"/>
    </location>
</feature>
<accession>A0AAN6DLT7</accession>
<feature type="region of interest" description="Disordered" evidence="1">
    <location>
        <begin position="192"/>
        <end position="212"/>
    </location>
</feature>
<dbReference type="EMBL" id="JAHLUX010000001">
    <property type="protein sequence ID" value="KAG7822197.1"/>
    <property type="molecule type" value="Genomic_DNA"/>
</dbReference>
<feature type="region of interest" description="Disordered" evidence="1">
    <location>
        <begin position="349"/>
        <end position="405"/>
    </location>
</feature>
<protein>
    <submittedName>
        <fullName evidence="2">Uncharacterized protein</fullName>
    </submittedName>
</protein>
<sequence length="471" mass="52376">MTSSGDKFERGPLEQEFSVGEFQKNGHAPRQIVSSHSEREQGAGGGGAGQAQTADEPADERRKHHRSDRHFQRPVHHLDDARERQAVVTCKGPDLPRQGRQDRRAHEPLTDGHERHERDGPSASERVVDDLGHREARFCGKHGVDVWAHTGRQTDDDEPAHDAAHANRGHDADGHPVGGVSCLLGHVDAGIERADGPDGRHERETELPPDGPVGVVLHGAEDELAVVEAGVDGGSDGQRDQKQHDDARVAHHRRGLQPRDVLRAKAGAQRLCKYACSKNAVCFSCGNLEISIFCEVHRSQDFLCVSVPDAHEPGAEGQRVRQANEVRERDLDAFWRVVVRPEVEPAAGWNGRRQLAHGHAHKEDEHRRDQPRPHKAARPGCEPRARDRRDRRQQPHDTVRDAKHLHRGKRSLELLLVPDLVEQVLVAVGVLGVDGADGRHQRGRPLRQHRRDCVRHIWASYMSGMVAYIAG</sequence>
<gene>
    <name evidence="2" type="ORF">KL928_000672</name>
</gene>
<feature type="compositionally biased region" description="Basic and acidic residues" evidence="1">
    <location>
        <begin position="237"/>
        <end position="249"/>
    </location>
</feature>
<organism evidence="2 3">
    <name type="scientific">Pichia angusta</name>
    <name type="common">Yeast</name>
    <name type="synonym">Hansenula polymorpha</name>
    <dbReference type="NCBI Taxonomy" id="870730"/>
    <lineage>
        <taxon>Eukaryota</taxon>
        <taxon>Fungi</taxon>
        <taxon>Dikarya</taxon>
        <taxon>Ascomycota</taxon>
        <taxon>Saccharomycotina</taxon>
        <taxon>Pichiomycetes</taxon>
        <taxon>Pichiales</taxon>
        <taxon>Pichiaceae</taxon>
        <taxon>Ogataea</taxon>
    </lineage>
</organism>